<keyword evidence="1" id="KW-1015">Disulfide bond</keyword>
<feature type="compositionally biased region" description="Basic and acidic residues" evidence="2">
    <location>
        <begin position="26"/>
        <end position="36"/>
    </location>
</feature>
<feature type="region of interest" description="Disordered" evidence="2">
    <location>
        <begin position="1"/>
        <end position="49"/>
    </location>
</feature>
<dbReference type="SUPFAM" id="SSF57196">
    <property type="entry name" value="EGF/Laminin"/>
    <property type="match status" value="1"/>
</dbReference>
<comment type="caution">
    <text evidence="1">Lacks conserved residue(s) required for the propagation of feature annotation.</text>
</comment>
<proteinExistence type="predicted"/>
<dbReference type="PROSITE" id="PS50026">
    <property type="entry name" value="EGF_3"/>
    <property type="match status" value="1"/>
</dbReference>
<evidence type="ECO:0000313" key="5">
    <source>
        <dbReference type="Proteomes" id="UP000054047"/>
    </source>
</evidence>
<evidence type="ECO:0000313" key="4">
    <source>
        <dbReference type="EMBL" id="KIH65844.1"/>
    </source>
</evidence>
<keyword evidence="1" id="KW-0245">EGF-like domain</keyword>
<evidence type="ECO:0000256" key="2">
    <source>
        <dbReference type="SAM" id="MobiDB-lite"/>
    </source>
</evidence>
<name>A0A0C2H2U2_9BILA</name>
<feature type="domain" description="EGF-like" evidence="3">
    <location>
        <begin position="80"/>
        <end position="117"/>
    </location>
</feature>
<gene>
    <name evidence="4" type="ORF">ANCDUO_03831</name>
</gene>
<protein>
    <submittedName>
        <fullName evidence="4">EGF-like domain protein</fullName>
    </submittedName>
</protein>
<evidence type="ECO:0000256" key="1">
    <source>
        <dbReference type="PROSITE-ProRule" id="PRU00076"/>
    </source>
</evidence>
<keyword evidence="5" id="KW-1185">Reference proteome</keyword>
<organism evidence="4 5">
    <name type="scientific">Ancylostoma duodenale</name>
    <dbReference type="NCBI Taxonomy" id="51022"/>
    <lineage>
        <taxon>Eukaryota</taxon>
        <taxon>Metazoa</taxon>
        <taxon>Ecdysozoa</taxon>
        <taxon>Nematoda</taxon>
        <taxon>Chromadorea</taxon>
        <taxon>Rhabditida</taxon>
        <taxon>Rhabditina</taxon>
        <taxon>Rhabditomorpha</taxon>
        <taxon>Strongyloidea</taxon>
        <taxon>Ancylostomatidae</taxon>
        <taxon>Ancylostomatinae</taxon>
        <taxon>Ancylostoma</taxon>
    </lineage>
</organism>
<reference evidence="4 5" key="1">
    <citation type="submission" date="2013-12" db="EMBL/GenBank/DDBJ databases">
        <title>Draft genome of the parsitic nematode Ancylostoma duodenale.</title>
        <authorList>
            <person name="Mitreva M."/>
        </authorList>
    </citation>
    <scope>NUCLEOTIDE SEQUENCE [LARGE SCALE GENOMIC DNA]</scope>
    <source>
        <strain evidence="4 5">Zhejiang</strain>
    </source>
</reference>
<dbReference type="OrthoDB" id="10055367at2759"/>
<dbReference type="AlphaFoldDB" id="A0A0C2H2U2"/>
<dbReference type="PROSITE" id="PS00022">
    <property type="entry name" value="EGF_1"/>
    <property type="match status" value="1"/>
</dbReference>
<sequence length="120" mass="13228">MTTEDIEYIYDTKKDGDAPEPFVPEITHRNETKAEQSEPATAPVDNNDLLPSKIPTAIVVELSTDGPCPANMEQIDGDCKMSVCLNHMCGPNGDCVPFNSTSYVCQCKLYYDGPRCDMCK</sequence>
<dbReference type="Gene3D" id="2.10.25.10">
    <property type="entry name" value="Laminin"/>
    <property type="match status" value="1"/>
</dbReference>
<accession>A0A0C2H2U2</accession>
<dbReference type="InterPro" id="IPR000742">
    <property type="entry name" value="EGF"/>
</dbReference>
<feature type="disulfide bond" evidence="1">
    <location>
        <begin position="107"/>
        <end position="116"/>
    </location>
</feature>
<dbReference type="Proteomes" id="UP000054047">
    <property type="component" value="Unassembled WGS sequence"/>
</dbReference>
<evidence type="ECO:0000259" key="3">
    <source>
        <dbReference type="PROSITE" id="PS50026"/>
    </source>
</evidence>
<dbReference type="EMBL" id="KN727373">
    <property type="protein sequence ID" value="KIH65844.1"/>
    <property type="molecule type" value="Genomic_DNA"/>
</dbReference>